<dbReference type="InterPro" id="IPR036095">
    <property type="entry name" value="PTS_EIIB-like_sf"/>
</dbReference>
<feature type="transmembrane region" description="Helical" evidence="13">
    <location>
        <begin position="672"/>
        <end position="689"/>
    </location>
</feature>
<evidence type="ECO:0000256" key="2">
    <source>
        <dbReference type="ARBA" id="ARBA00022448"/>
    </source>
</evidence>
<dbReference type="InterPro" id="IPR003353">
    <property type="entry name" value="PTS_IIB_fruc"/>
</dbReference>
<dbReference type="PROSITE" id="PS51104">
    <property type="entry name" value="PTS_EIIC_TYPE_2"/>
    <property type="match status" value="1"/>
</dbReference>
<evidence type="ECO:0000256" key="11">
    <source>
        <dbReference type="ARBA" id="ARBA00023136"/>
    </source>
</evidence>
<evidence type="ECO:0000256" key="3">
    <source>
        <dbReference type="ARBA" id="ARBA00022475"/>
    </source>
</evidence>
<keyword evidence="8 13" id="KW-0812">Transmembrane</keyword>
<dbReference type="CDD" id="cd00211">
    <property type="entry name" value="PTS_IIA_fru"/>
    <property type="match status" value="1"/>
</dbReference>
<evidence type="ECO:0000256" key="5">
    <source>
        <dbReference type="ARBA" id="ARBA00022597"/>
    </source>
</evidence>
<dbReference type="EMBL" id="LN483070">
    <property type="protein sequence ID" value="CEA07074.1"/>
    <property type="molecule type" value="Genomic_DNA"/>
</dbReference>
<keyword evidence="6" id="KW-0808">Transferase</keyword>
<feature type="transmembrane region" description="Helical" evidence="13">
    <location>
        <begin position="701"/>
        <end position="734"/>
    </location>
</feature>
<dbReference type="InterPro" id="IPR013011">
    <property type="entry name" value="PTS_EIIB_2"/>
</dbReference>
<evidence type="ECO:0000256" key="4">
    <source>
        <dbReference type="ARBA" id="ARBA00022553"/>
    </source>
</evidence>
<feature type="domain" description="PTS EIIB type-2" evidence="15">
    <location>
        <begin position="251"/>
        <end position="346"/>
    </location>
</feature>
<feature type="transmembrane region" description="Helical" evidence="13">
    <location>
        <begin position="558"/>
        <end position="578"/>
    </location>
</feature>
<dbReference type="GO" id="GO:0009401">
    <property type="term" value="P:phosphoenolpyruvate-dependent sugar phosphotransferase system"/>
    <property type="evidence" value="ECO:0007669"/>
    <property type="project" value="UniProtKB-KW"/>
</dbReference>
<reference evidence="17" key="1">
    <citation type="submission" date="2014-07" db="EMBL/GenBank/DDBJ databases">
        <authorList>
            <person name="Urmite Genomes Urmite Genomes"/>
        </authorList>
    </citation>
    <scope>NUCLEOTIDE SEQUENCE</scope>
    <source>
        <strain evidence="17">11W110_air</strain>
    </source>
</reference>
<evidence type="ECO:0000313" key="17">
    <source>
        <dbReference type="EMBL" id="CEA07074.1"/>
    </source>
</evidence>
<dbReference type="PROSITE" id="PS51099">
    <property type="entry name" value="PTS_EIIB_TYPE_2"/>
    <property type="match status" value="1"/>
</dbReference>
<feature type="transmembrane region" description="Helical" evidence="13">
    <location>
        <begin position="526"/>
        <end position="551"/>
    </location>
</feature>
<dbReference type="GO" id="GO:0022877">
    <property type="term" value="F:protein-N(PI)-phosphohistidine-fructose phosphotransferase system transporter activity"/>
    <property type="evidence" value="ECO:0007669"/>
    <property type="project" value="InterPro"/>
</dbReference>
<feature type="domain" description="PTS EIIA type-2" evidence="14">
    <location>
        <begin position="3"/>
        <end position="147"/>
    </location>
</feature>
<dbReference type="PANTHER" id="PTHR30505:SF0">
    <property type="entry name" value="FRUCTOSE-LIKE PTS SYSTEM EIIBC COMPONENT-RELATED"/>
    <property type="match status" value="1"/>
</dbReference>
<feature type="transmembrane region" description="Helical" evidence="13">
    <location>
        <begin position="646"/>
        <end position="666"/>
    </location>
</feature>
<dbReference type="InterPro" id="IPR006327">
    <property type="entry name" value="PTS_IIC_fruc"/>
</dbReference>
<feature type="region of interest" description="Disordered" evidence="12">
    <location>
        <begin position="351"/>
        <end position="373"/>
    </location>
</feature>
<dbReference type="PANTHER" id="PTHR30505">
    <property type="entry name" value="FRUCTOSE-LIKE PERMEASE"/>
    <property type="match status" value="1"/>
</dbReference>
<comment type="subcellular location">
    <subcellularLocation>
        <location evidence="1">Cell inner membrane</location>
        <topology evidence="1">Multi-pass membrane protein</topology>
    </subcellularLocation>
</comment>
<feature type="transmembrane region" description="Helical" evidence="13">
    <location>
        <begin position="439"/>
        <end position="468"/>
    </location>
</feature>
<dbReference type="PROSITE" id="PS51094">
    <property type="entry name" value="PTS_EIIA_TYPE_2"/>
    <property type="match status" value="1"/>
</dbReference>
<evidence type="ECO:0000259" key="16">
    <source>
        <dbReference type="PROSITE" id="PS51104"/>
    </source>
</evidence>
<dbReference type="GO" id="GO:0090563">
    <property type="term" value="F:protein-phosphocysteine-sugar phosphotransferase activity"/>
    <property type="evidence" value="ECO:0007669"/>
    <property type="project" value="TreeGrafter"/>
</dbReference>
<dbReference type="InterPro" id="IPR016152">
    <property type="entry name" value="PTrfase/Anion_transptr"/>
</dbReference>
<dbReference type="SUPFAM" id="SSF55804">
    <property type="entry name" value="Phoshotransferase/anion transport protein"/>
    <property type="match status" value="1"/>
</dbReference>
<dbReference type="Pfam" id="PF00359">
    <property type="entry name" value="PTS_EIIA_2"/>
    <property type="match status" value="1"/>
</dbReference>
<keyword evidence="5" id="KW-0762">Sugar transport</keyword>
<evidence type="ECO:0000256" key="13">
    <source>
        <dbReference type="SAM" id="Phobius"/>
    </source>
</evidence>
<dbReference type="InterPro" id="IPR004715">
    <property type="entry name" value="PTS_IIA_fruc"/>
</dbReference>
<feature type="transmembrane region" description="Helical" evidence="13">
    <location>
        <begin position="480"/>
        <end position="506"/>
    </location>
</feature>
<feature type="region of interest" description="Disordered" evidence="12">
    <location>
        <begin position="178"/>
        <end position="197"/>
    </location>
</feature>
<keyword evidence="10 13" id="KW-1133">Transmembrane helix</keyword>
<dbReference type="NCBIfam" id="TIGR00848">
    <property type="entry name" value="fruA"/>
    <property type="match status" value="1"/>
</dbReference>
<dbReference type="GO" id="GO:0016301">
    <property type="term" value="F:kinase activity"/>
    <property type="evidence" value="ECO:0007669"/>
    <property type="project" value="UniProtKB-KW"/>
</dbReference>
<evidence type="ECO:0000256" key="1">
    <source>
        <dbReference type="ARBA" id="ARBA00004429"/>
    </source>
</evidence>
<evidence type="ECO:0000259" key="14">
    <source>
        <dbReference type="PROSITE" id="PS51094"/>
    </source>
</evidence>
<keyword evidence="9" id="KW-0418">Kinase</keyword>
<evidence type="ECO:0000259" key="15">
    <source>
        <dbReference type="PROSITE" id="PS51099"/>
    </source>
</evidence>
<feature type="domain" description="PTS EIIC type-2" evidence="16">
    <location>
        <begin position="379"/>
        <end position="741"/>
    </location>
</feature>
<dbReference type="PATRIC" id="fig|1461584.3.peg.374"/>
<dbReference type="InterPro" id="IPR050864">
    <property type="entry name" value="Bacterial_PTS_Sugar_Transport"/>
</dbReference>
<dbReference type="AlphaFoldDB" id="A0A078MLC5"/>
<dbReference type="Pfam" id="PF02302">
    <property type="entry name" value="PTS_IIB"/>
    <property type="match status" value="1"/>
</dbReference>
<dbReference type="InterPro" id="IPR013014">
    <property type="entry name" value="PTS_EIIC_2"/>
</dbReference>
<dbReference type="CDD" id="cd05569">
    <property type="entry name" value="PTS_IIB_fructose"/>
    <property type="match status" value="1"/>
</dbReference>
<gene>
    <name evidence="17" type="primary">fruA_1</name>
    <name evidence="17" type="ORF">BN1051_00386</name>
</gene>
<evidence type="ECO:0000256" key="8">
    <source>
        <dbReference type="ARBA" id="ARBA00022692"/>
    </source>
</evidence>
<evidence type="ECO:0000256" key="7">
    <source>
        <dbReference type="ARBA" id="ARBA00022683"/>
    </source>
</evidence>
<keyword evidence="2" id="KW-0813">Transport</keyword>
<name>A0A078MLC5_9MICC</name>
<evidence type="ECO:0000256" key="12">
    <source>
        <dbReference type="SAM" id="MobiDB-lite"/>
    </source>
</evidence>
<feature type="transmembrane region" description="Helical" evidence="13">
    <location>
        <begin position="611"/>
        <end position="634"/>
    </location>
</feature>
<proteinExistence type="predicted"/>
<feature type="transmembrane region" description="Helical" evidence="13">
    <location>
        <begin position="389"/>
        <end position="410"/>
    </location>
</feature>
<evidence type="ECO:0000256" key="9">
    <source>
        <dbReference type="ARBA" id="ARBA00022777"/>
    </source>
</evidence>
<protein>
    <submittedName>
        <fullName evidence="17">PTS system fructose-specific EIIABC component</fullName>
    </submittedName>
</protein>
<dbReference type="InterPro" id="IPR003501">
    <property type="entry name" value="PTS_EIIB_2/3"/>
</dbReference>
<keyword evidence="3" id="KW-1003">Cell membrane</keyword>
<dbReference type="Gene3D" id="3.40.930.10">
    <property type="entry name" value="Mannitol-specific EII, Chain A"/>
    <property type="match status" value="1"/>
</dbReference>
<dbReference type="NCBIfam" id="TIGR01427">
    <property type="entry name" value="PTS_IIC_fructo"/>
    <property type="match status" value="1"/>
</dbReference>
<dbReference type="GO" id="GO:0005351">
    <property type="term" value="F:carbohydrate:proton symporter activity"/>
    <property type="evidence" value="ECO:0007669"/>
    <property type="project" value="InterPro"/>
</dbReference>
<accession>A0A078MLC5</accession>
<dbReference type="InterPro" id="IPR002178">
    <property type="entry name" value="PTS_EIIA_type-2_dom"/>
</dbReference>
<dbReference type="Gene3D" id="3.40.50.2300">
    <property type="match status" value="1"/>
</dbReference>
<dbReference type="GO" id="GO:0005886">
    <property type="term" value="C:plasma membrane"/>
    <property type="evidence" value="ECO:0007669"/>
    <property type="project" value="UniProtKB-SubCell"/>
</dbReference>
<keyword evidence="4" id="KW-0597">Phosphoprotein</keyword>
<dbReference type="SUPFAM" id="SSF52794">
    <property type="entry name" value="PTS system IIB component-like"/>
    <property type="match status" value="1"/>
</dbReference>
<keyword evidence="11 13" id="KW-0472">Membrane</keyword>
<sequence>MSDLITPQLVTLDRSLGTDRAEVIRHLAEQVVADGRAADFDQLYADAMAREQKTATGVPGGIAIPHCRSAAVTHASLAMARLDPPVDWGAKDGPADIVFFIAAPEGADQEHLQLLAKLARSLVRKDFTASLRAASSPEQVVELVDGALGLGPASGGAGSGAGAGAGASTGSAAAGSATAGAGSAADAGSTAPSAAAAGTTDAAGSTANAASAAGTASAGAAGATGAHAAGAGTVAGAAADTGGTGSRPARLVAVTACPTGIAHTYMAADALAAAAAEQGVDLQVETQGSAGSTPLDPAVIRDADAVIFATDVDVRDKGRFAGKPVVDGPVKRGIDEPGVMIDEALAAARNPNARRVSGDGGDSSGQPESAAGESFGGQLKRALLTGVSYMIPFVAGGGLLIALGFLLGGYEIALSTNDELNADLILGDYTLFNPPPDGLLVYLGAVFYKIGNLSIGFLVPALAGYIAYALADRPGIAPGFTAGAVALFMDAGFIGGIIGGLLAGYVARWIGSWTVPNWLRGLMPVVIIPLLASLVASGLMILVLGGPIAALTLWLNDALSGLSGAAAIVLGLILGLMMGSDLGGPINKVAYAFAVAGLGTGSFENQAPWEIMAAVMAAGMVPPLGMALASTVLAKNRFSLALRENGKAAWLLGAAFISEGAIPFAAADPFRVIPASMLGGAVTGAICMASGVTSQAPHGGIFVFFAIGNLLMFIVAILAGMVVTALVLVGLMQIGNRDRSRQPSPAATTA</sequence>
<organism evidence="17">
    <name type="scientific">Arthrobacter saudimassiliensis</name>
    <dbReference type="NCBI Taxonomy" id="1461584"/>
    <lineage>
        <taxon>Bacteria</taxon>
        <taxon>Bacillati</taxon>
        <taxon>Actinomycetota</taxon>
        <taxon>Actinomycetes</taxon>
        <taxon>Micrococcales</taxon>
        <taxon>Micrococcaceae</taxon>
        <taxon>Arthrobacter</taxon>
    </lineage>
</organism>
<evidence type="ECO:0000256" key="6">
    <source>
        <dbReference type="ARBA" id="ARBA00022679"/>
    </source>
</evidence>
<keyword evidence="7" id="KW-0598">Phosphotransferase system</keyword>
<dbReference type="NCBIfam" id="TIGR00829">
    <property type="entry name" value="FRU"/>
    <property type="match status" value="1"/>
</dbReference>
<evidence type="ECO:0000256" key="10">
    <source>
        <dbReference type="ARBA" id="ARBA00022989"/>
    </source>
</evidence>